<dbReference type="Gene3D" id="3.40.50.740">
    <property type="match status" value="1"/>
</dbReference>
<comment type="similarity">
    <text evidence="1">Belongs to the prokaryotic molybdopterin-containing oxidoreductase family.</text>
</comment>
<dbReference type="GO" id="GO:0016491">
    <property type="term" value="F:oxidoreductase activity"/>
    <property type="evidence" value="ECO:0007669"/>
    <property type="project" value="InterPro"/>
</dbReference>
<evidence type="ECO:0000256" key="2">
    <source>
        <dbReference type="ARBA" id="ARBA00022723"/>
    </source>
</evidence>
<evidence type="ECO:0000313" key="7">
    <source>
        <dbReference type="Proteomes" id="UP000192906"/>
    </source>
</evidence>
<keyword evidence="3" id="KW-0408">Iron</keyword>
<dbReference type="Gene3D" id="3.40.228.10">
    <property type="entry name" value="Dimethylsulfoxide Reductase, domain 2"/>
    <property type="match status" value="1"/>
</dbReference>
<dbReference type="PROSITE" id="PS51669">
    <property type="entry name" value="4FE4S_MOW_BIS_MGD"/>
    <property type="match status" value="1"/>
</dbReference>
<dbReference type="GO" id="GO:0046872">
    <property type="term" value="F:metal ion binding"/>
    <property type="evidence" value="ECO:0007669"/>
    <property type="project" value="UniProtKB-KW"/>
</dbReference>
<protein>
    <submittedName>
        <fullName evidence="6">Anaerobic selenocysteine-containing dehydrogenase</fullName>
    </submittedName>
</protein>
<dbReference type="SUPFAM" id="SSF53706">
    <property type="entry name" value="Formate dehydrogenase/DMSO reductase, domains 1-3"/>
    <property type="match status" value="1"/>
</dbReference>
<dbReference type="SUPFAM" id="SSF50692">
    <property type="entry name" value="ADC-like"/>
    <property type="match status" value="1"/>
</dbReference>
<keyword evidence="2" id="KW-0479">Metal-binding</keyword>
<dbReference type="InterPro" id="IPR009010">
    <property type="entry name" value="Asp_de-COase-like_dom_sf"/>
</dbReference>
<accession>A0A1X7CUY2</accession>
<keyword evidence="4" id="KW-0411">Iron-sulfur</keyword>
<dbReference type="PANTHER" id="PTHR43742:SF6">
    <property type="entry name" value="OXIDOREDUCTASE YYAE-RELATED"/>
    <property type="match status" value="1"/>
</dbReference>
<dbReference type="Pfam" id="PF04879">
    <property type="entry name" value="Molybdop_Fe4S4"/>
    <property type="match status" value="1"/>
</dbReference>
<name>A0A1X7CUY2_9BACT</name>
<evidence type="ECO:0000256" key="3">
    <source>
        <dbReference type="ARBA" id="ARBA00023004"/>
    </source>
</evidence>
<organism evidence="6 7">
    <name type="scientific">Desulfovibrio gilichinskyi</name>
    <dbReference type="NCBI Taxonomy" id="1519643"/>
    <lineage>
        <taxon>Bacteria</taxon>
        <taxon>Pseudomonadati</taxon>
        <taxon>Thermodesulfobacteriota</taxon>
        <taxon>Desulfovibrionia</taxon>
        <taxon>Desulfovibrionales</taxon>
        <taxon>Desulfovibrionaceae</taxon>
        <taxon>Desulfovibrio</taxon>
    </lineage>
</organism>
<dbReference type="InterPro" id="IPR006657">
    <property type="entry name" value="MoPterin_dinucl-bd_dom"/>
</dbReference>
<dbReference type="SMART" id="SM00926">
    <property type="entry name" value="Molybdop_Fe4S4"/>
    <property type="match status" value="1"/>
</dbReference>
<dbReference type="RefSeq" id="WP_085099958.1">
    <property type="nucleotide sequence ID" value="NZ_FWZU01000002.1"/>
</dbReference>
<gene>
    <name evidence="6" type="ORF">SAMN06295933_1267</name>
</gene>
<feature type="domain" description="4Fe-4S Mo/W bis-MGD-type" evidence="5">
    <location>
        <begin position="1"/>
        <end position="58"/>
    </location>
</feature>
<dbReference type="EMBL" id="FWZU01000002">
    <property type="protein sequence ID" value="SMF03137.1"/>
    <property type="molecule type" value="Genomic_DNA"/>
</dbReference>
<dbReference type="Gene3D" id="2.40.40.20">
    <property type="match status" value="1"/>
</dbReference>
<dbReference type="Gene3D" id="3.30.2070.10">
    <property type="entry name" value="Formate dehydrogenase/DMSO reductase"/>
    <property type="match status" value="1"/>
</dbReference>
<keyword evidence="7" id="KW-1185">Reference proteome</keyword>
<dbReference type="InterPro" id="IPR006656">
    <property type="entry name" value="Mopterin_OxRdtase"/>
</dbReference>
<dbReference type="InterPro" id="IPR006963">
    <property type="entry name" value="Mopterin_OxRdtase_4Fe-4S_dom"/>
</dbReference>
<dbReference type="CDD" id="cd02766">
    <property type="entry name" value="MopB_3"/>
    <property type="match status" value="1"/>
</dbReference>
<reference evidence="7" key="1">
    <citation type="submission" date="2017-04" db="EMBL/GenBank/DDBJ databases">
        <authorList>
            <person name="Varghese N."/>
            <person name="Submissions S."/>
        </authorList>
    </citation>
    <scope>NUCLEOTIDE SEQUENCE [LARGE SCALE GENOMIC DNA]</scope>
    <source>
        <strain evidence="7">K3S</strain>
    </source>
</reference>
<dbReference type="Pfam" id="PF00384">
    <property type="entry name" value="Molybdopterin"/>
    <property type="match status" value="1"/>
</dbReference>
<dbReference type="AlphaFoldDB" id="A0A1X7CUY2"/>
<dbReference type="Pfam" id="PF01568">
    <property type="entry name" value="Molydop_binding"/>
    <property type="match status" value="1"/>
</dbReference>
<evidence type="ECO:0000256" key="4">
    <source>
        <dbReference type="ARBA" id="ARBA00023014"/>
    </source>
</evidence>
<dbReference type="Proteomes" id="UP000192906">
    <property type="component" value="Unassembled WGS sequence"/>
</dbReference>
<dbReference type="OrthoDB" id="9810782at2"/>
<dbReference type="InterPro" id="IPR050612">
    <property type="entry name" value="Prok_Mopterin_Oxidored"/>
</dbReference>
<sequence>MKIYKTICPYDCPTSCGLLAESDGERILKVKGDPADPVSRGLICRKMQRYEKSIHSPDRIVTPLKRTGDKGSGQFSPISWDEAISTITERWKLALEESGPDSILPFYYSGVMSLIHRNCGDALFNKMGACALIKTLCSSAKSAGYAAVAGKTGCLDPRELADSDYYIVWGSNMKATRLQSMPDIVKARKLGKRVVLIESYAKEMESYCDQVVLVTPGTDGALALAMIHVLVDEGLADLDFLQREAEGFEEFKETLGVYTPVWAEDITGVPAKVIVDLAREYAAASAPVIILGSGNSRHGNGGMTVRLITILSFFTGAWSRAGGGMCGCNTGSGPYVDSDRIARPDLRTNTARKVNINMLGAALNGEDGKSPIRCLHVYGSNPVGSVADQQGIQKGLLNPEIFTVVHERFMTDTARYADIILPATFSVEQSDCHSAYGYCSFGTAYKIIPAPGECKSNWDIFCLLAKAMGYNEDHFNRTEEDLLGELLAHPLSGLQNISDDEWKILKNGGVISTPFADHTDWKTQSGKIQIINNKLESPMPEYQENYGKSHPLRLIAAPSSETLNSIFLERDELIDRRGPMTLSMHTDDAAARGIVDKDSVLAFNDMGEVVFTAIVTPLIAKGTVAATGIFKTKQSANGNLVNTLHHERLSDIGEATTLNDNTVDVRKV</sequence>
<dbReference type="Gene3D" id="2.20.25.90">
    <property type="entry name" value="ADC-like domains"/>
    <property type="match status" value="1"/>
</dbReference>
<evidence type="ECO:0000313" key="6">
    <source>
        <dbReference type="EMBL" id="SMF03137.1"/>
    </source>
</evidence>
<proteinExistence type="inferred from homology"/>
<dbReference type="GO" id="GO:0043546">
    <property type="term" value="F:molybdopterin cofactor binding"/>
    <property type="evidence" value="ECO:0007669"/>
    <property type="project" value="InterPro"/>
</dbReference>
<dbReference type="STRING" id="1519643.SAMN06295933_1267"/>
<dbReference type="GO" id="GO:0051536">
    <property type="term" value="F:iron-sulfur cluster binding"/>
    <property type="evidence" value="ECO:0007669"/>
    <property type="project" value="UniProtKB-KW"/>
</dbReference>
<evidence type="ECO:0000259" key="5">
    <source>
        <dbReference type="PROSITE" id="PS51669"/>
    </source>
</evidence>
<evidence type="ECO:0000256" key="1">
    <source>
        <dbReference type="ARBA" id="ARBA00010312"/>
    </source>
</evidence>
<dbReference type="PANTHER" id="PTHR43742">
    <property type="entry name" value="TRIMETHYLAMINE-N-OXIDE REDUCTASE"/>
    <property type="match status" value="1"/>
</dbReference>